<comment type="caution">
    <text evidence="2">The sequence shown here is derived from an EMBL/GenBank/DDBJ whole genome shotgun (WGS) entry which is preliminary data.</text>
</comment>
<dbReference type="PANTHER" id="PTHR43358:SF4">
    <property type="entry name" value="ALPHA_BETA HYDROLASE FOLD-1 DOMAIN-CONTAINING PROTEIN"/>
    <property type="match status" value="1"/>
</dbReference>
<dbReference type="Pfam" id="PF12146">
    <property type="entry name" value="Hydrolase_4"/>
    <property type="match status" value="1"/>
</dbReference>
<dbReference type="PANTHER" id="PTHR43358">
    <property type="entry name" value="ALPHA/BETA-HYDROLASE"/>
    <property type="match status" value="1"/>
</dbReference>
<name>A0A5J5ILJ3_9BACT</name>
<evidence type="ECO:0000259" key="1">
    <source>
        <dbReference type="Pfam" id="PF12146"/>
    </source>
</evidence>
<accession>A0A5J5ILJ3</accession>
<dbReference type="GO" id="GO:0016787">
    <property type="term" value="F:hydrolase activity"/>
    <property type="evidence" value="ECO:0007669"/>
    <property type="project" value="UniProtKB-KW"/>
</dbReference>
<dbReference type="InterPro" id="IPR029058">
    <property type="entry name" value="AB_hydrolase_fold"/>
</dbReference>
<keyword evidence="2" id="KW-0378">Hydrolase</keyword>
<keyword evidence="3" id="KW-1185">Reference proteome</keyword>
<proteinExistence type="predicted"/>
<dbReference type="InterPro" id="IPR022742">
    <property type="entry name" value="Hydrolase_4"/>
</dbReference>
<feature type="domain" description="Serine aminopeptidase S33" evidence="1">
    <location>
        <begin position="96"/>
        <end position="208"/>
    </location>
</feature>
<dbReference type="InterPro" id="IPR052920">
    <property type="entry name" value="DNA-binding_regulatory"/>
</dbReference>
<gene>
    <name evidence="2" type="ORF">FW778_11925</name>
</gene>
<dbReference type="EMBL" id="VYQF01000002">
    <property type="protein sequence ID" value="KAA9039517.1"/>
    <property type="molecule type" value="Genomic_DNA"/>
</dbReference>
<reference evidence="2 3" key="1">
    <citation type="submission" date="2019-09" db="EMBL/GenBank/DDBJ databases">
        <title>Draft genome sequence of Ginsengibacter sp. BR5-29.</title>
        <authorList>
            <person name="Im W.-T."/>
        </authorList>
    </citation>
    <scope>NUCLEOTIDE SEQUENCE [LARGE SCALE GENOMIC DNA]</scope>
    <source>
        <strain evidence="2 3">BR5-29</strain>
    </source>
</reference>
<evidence type="ECO:0000313" key="3">
    <source>
        <dbReference type="Proteomes" id="UP000326903"/>
    </source>
</evidence>
<dbReference type="Gene3D" id="3.40.50.1820">
    <property type="entry name" value="alpha/beta hydrolase"/>
    <property type="match status" value="1"/>
</dbReference>
<dbReference type="Proteomes" id="UP000326903">
    <property type="component" value="Unassembled WGS sequence"/>
</dbReference>
<evidence type="ECO:0000313" key="2">
    <source>
        <dbReference type="EMBL" id="KAA9039517.1"/>
    </source>
</evidence>
<organism evidence="2 3">
    <name type="scientific">Ginsengibacter hankyongi</name>
    <dbReference type="NCBI Taxonomy" id="2607284"/>
    <lineage>
        <taxon>Bacteria</taxon>
        <taxon>Pseudomonadati</taxon>
        <taxon>Bacteroidota</taxon>
        <taxon>Chitinophagia</taxon>
        <taxon>Chitinophagales</taxon>
        <taxon>Chitinophagaceae</taxon>
        <taxon>Ginsengibacter</taxon>
    </lineage>
</organism>
<sequence length="312" mass="35546">MKRFFKIFLWILLIFFILINFISATNAYKFTHFYNPGEVVIKPGNKKNTWDDVKDIFLGKDYIKKKNIPIPDHFSKVIITTKDNIKLEGWYTDAKNPAGSVALFHGYGENKSDILEEGKAFLNMGYNVLLMDFRGQGSSGGNTCTIGYKEAEDVNLAYNFLKNKGEKNIVLWGISMGAAAVAHAIDEYHLQPDKVILEMPFATMENAVEGQVRLMHLPEEPLSILLTFWGGIEHGFWAFKVNPYEYVKEIHCPVLMQVGLNDVRVTPAERKEVFENLRQPKQLVIYNNSGHESLCKKEPLKWLASVSAFLNS</sequence>
<dbReference type="SUPFAM" id="SSF53474">
    <property type="entry name" value="alpha/beta-Hydrolases"/>
    <property type="match status" value="1"/>
</dbReference>
<dbReference type="RefSeq" id="WP_150414928.1">
    <property type="nucleotide sequence ID" value="NZ_VYQF01000002.1"/>
</dbReference>
<protein>
    <submittedName>
        <fullName evidence="2">Alpha/beta fold hydrolase</fullName>
    </submittedName>
</protein>
<dbReference type="AlphaFoldDB" id="A0A5J5ILJ3"/>